<comment type="caution">
    <text evidence="8">The sequence shown here is derived from an EMBL/GenBank/DDBJ whole genome shotgun (WGS) entry which is preliminary data.</text>
</comment>
<accession>A0A6L5K0I8</accession>
<evidence type="ECO:0000256" key="3">
    <source>
        <dbReference type="ARBA" id="ARBA00011977"/>
    </source>
</evidence>
<keyword evidence="7" id="KW-0819">tRNA processing</keyword>
<evidence type="ECO:0000256" key="4">
    <source>
        <dbReference type="ARBA" id="ARBA00022603"/>
    </source>
</evidence>
<evidence type="ECO:0000256" key="5">
    <source>
        <dbReference type="ARBA" id="ARBA00022679"/>
    </source>
</evidence>
<keyword evidence="5" id="KW-0808">Transferase</keyword>
<dbReference type="PROSITE" id="PS51625">
    <property type="entry name" value="SAM_MT_TRMB"/>
    <property type="match status" value="1"/>
</dbReference>
<dbReference type="SUPFAM" id="SSF53335">
    <property type="entry name" value="S-adenosyl-L-methionine-dependent methyltransferases"/>
    <property type="match status" value="1"/>
</dbReference>
<sequence>MHANSRTPVSAQTDIHTQLPALLDRRVGQPFRQPIAVYNQRAFEEFLAAYRGFGVAAPLIVDACCGTGESSVWLARQHPECFVVGVDQSAIRLGRGTRQPLPANVLLLRADLVDFWRLLADAGLRPRQQTIFYPNPWPKIGHLARRWHAHAVFPTVLALGGVLECRSNWRIYIDEFAFAVERLTGLVTRGEVWAAGEPVTAFERKYRDSGHTLYRLVVDLDAAPQRVGAQARGALPVSSSLSSSFAPSVLSVSSLSSTSPASPTLADEAP</sequence>
<evidence type="ECO:0000256" key="1">
    <source>
        <dbReference type="ARBA" id="ARBA00000142"/>
    </source>
</evidence>
<keyword evidence="4 8" id="KW-0489">Methyltransferase</keyword>
<dbReference type="GO" id="GO:0008176">
    <property type="term" value="F:tRNA (guanine(46)-N7)-methyltransferase activity"/>
    <property type="evidence" value="ECO:0007669"/>
    <property type="project" value="UniProtKB-EC"/>
</dbReference>
<keyword evidence="6" id="KW-0949">S-adenosyl-L-methionine</keyword>
<dbReference type="EC" id="2.1.1.33" evidence="3"/>
<evidence type="ECO:0000313" key="9">
    <source>
        <dbReference type="Proteomes" id="UP000480275"/>
    </source>
</evidence>
<evidence type="ECO:0000256" key="7">
    <source>
        <dbReference type="ARBA" id="ARBA00022694"/>
    </source>
</evidence>
<organism evidence="8 9">
    <name type="scientific">Rhodocyclus tenuis</name>
    <name type="common">Rhodospirillum tenue</name>
    <dbReference type="NCBI Taxonomy" id="1066"/>
    <lineage>
        <taxon>Bacteria</taxon>
        <taxon>Pseudomonadati</taxon>
        <taxon>Pseudomonadota</taxon>
        <taxon>Betaproteobacteria</taxon>
        <taxon>Rhodocyclales</taxon>
        <taxon>Rhodocyclaceae</taxon>
        <taxon>Rhodocyclus</taxon>
    </lineage>
</organism>
<evidence type="ECO:0000256" key="2">
    <source>
        <dbReference type="ARBA" id="ARBA00003015"/>
    </source>
</evidence>
<evidence type="ECO:0000313" key="8">
    <source>
        <dbReference type="EMBL" id="MQY51988.1"/>
    </source>
</evidence>
<dbReference type="AlphaFoldDB" id="A0A6L5K0I8"/>
<name>A0A6L5K0I8_RHOTE</name>
<protein>
    <recommendedName>
        <fullName evidence="3">tRNA (guanine(46)-N(7))-methyltransferase</fullName>
        <ecNumber evidence="3">2.1.1.33</ecNumber>
    </recommendedName>
</protein>
<dbReference type="Pfam" id="PF02390">
    <property type="entry name" value="Methyltransf_4"/>
    <property type="match status" value="1"/>
</dbReference>
<reference evidence="8 9" key="1">
    <citation type="submission" date="2019-10" db="EMBL/GenBank/DDBJ databases">
        <title>Whole-genome sequence of the purple nonsulfur photosynthetic bacterium Rhodocyclus tenuis.</title>
        <authorList>
            <person name="Kyndt J.A."/>
            <person name="Meyer T.E."/>
        </authorList>
    </citation>
    <scope>NUCLEOTIDE SEQUENCE [LARGE SCALE GENOMIC DNA]</scope>
    <source>
        <strain evidence="8 9">DSM 110</strain>
    </source>
</reference>
<dbReference type="OrthoDB" id="9809889at2"/>
<evidence type="ECO:0000256" key="6">
    <source>
        <dbReference type="ARBA" id="ARBA00022691"/>
    </source>
</evidence>
<dbReference type="EMBL" id="WIXJ01000006">
    <property type="protein sequence ID" value="MQY51988.1"/>
    <property type="molecule type" value="Genomic_DNA"/>
</dbReference>
<comment type="function">
    <text evidence="2">Catalyzes the formation of N(7)-methylguanine at position 46 (m7G46) in tRNA.</text>
</comment>
<dbReference type="Proteomes" id="UP000480275">
    <property type="component" value="Unassembled WGS sequence"/>
</dbReference>
<dbReference type="Gene3D" id="3.40.50.150">
    <property type="entry name" value="Vaccinia Virus protein VP39"/>
    <property type="match status" value="1"/>
</dbReference>
<gene>
    <name evidence="8" type="ORF">GHK24_09385</name>
</gene>
<dbReference type="InterPro" id="IPR003358">
    <property type="entry name" value="tRNA_(Gua-N-7)_MeTrfase_Trmb"/>
</dbReference>
<proteinExistence type="predicted"/>
<dbReference type="InterPro" id="IPR029063">
    <property type="entry name" value="SAM-dependent_MTases_sf"/>
</dbReference>
<comment type="catalytic activity">
    <reaction evidence="1">
        <text>guanosine(46) in tRNA + S-adenosyl-L-methionine = N(7)-methylguanosine(46) in tRNA + S-adenosyl-L-homocysteine</text>
        <dbReference type="Rhea" id="RHEA:42708"/>
        <dbReference type="Rhea" id="RHEA-COMP:10188"/>
        <dbReference type="Rhea" id="RHEA-COMP:10189"/>
        <dbReference type="ChEBI" id="CHEBI:57856"/>
        <dbReference type="ChEBI" id="CHEBI:59789"/>
        <dbReference type="ChEBI" id="CHEBI:74269"/>
        <dbReference type="ChEBI" id="CHEBI:74480"/>
        <dbReference type="EC" id="2.1.1.33"/>
    </reaction>
</comment>